<dbReference type="AlphaFoldDB" id="A0A923RJV0"/>
<dbReference type="InterPro" id="IPR029479">
    <property type="entry name" value="Nitroreductase"/>
</dbReference>
<sequence length="239" mass="27951">MKSNDLLWDLTGSRSTLRKLYHNNAMMSEHYHSNRIKPVTDPREWEILDAIPMEEPEAETNFEKLLMSRRTIREVSGKKVDNNFISRLLKFSVGITGSTEKGYQLFSYPSPGATYATTVFLSINLEKYNYVYRYNAYDHSLEKYLEDPDHHIAEIIYDKKLAVFPIKLFFASDYQLIEKMYGEIAYRLLCLEMGHMAQNISLYSQERGYHSACIGGYNELRFKEMIGEQYDLHYVVVVG</sequence>
<accession>A0A923RJV0</accession>
<feature type="domain" description="Nitroreductase" evidence="1">
    <location>
        <begin position="67"/>
        <end position="239"/>
    </location>
</feature>
<protein>
    <submittedName>
        <fullName evidence="2">Nitroreductase family protein</fullName>
    </submittedName>
</protein>
<comment type="caution">
    <text evidence="2">The sequence shown here is derived from an EMBL/GenBank/DDBJ whole genome shotgun (WGS) entry which is preliminary data.</text>
</comment>
<dbReference type="PANTHER" id="PTHR43745:SF2">
    <property type="entry name" value="NITROREDUCTASE MJ1384-RELATED"/>
    <property type="match status" value="1"/>
</dbReference>
<dbReference type="EMBL" id="JACOOL010000014">
    <property type="protein sequence ID" value="MBC5638300.1"/>
    <property type="molecule type" value="Genomic_DNA"/>
</dbReference>
<dbReference type="InterPro" id="IPR052544">
    <property type="entry name" value="Bacteriocin_Proc_Enz"/>
</dbReference>
<evidence type="ECO:0000259" key="1">
    <source>
        <dbReference type="Pfam" id="PF00881"/>
    </source>
</evidence>
<dbReference type="GO" id="GO:0016491">
    <property type="term" value="F:oxidoreductase activity"/>
    <property type="evidence" value="ECO:0007669"/>
    <property type="project" value="InterPro"/>
</dbReference>
<dbReference type="PANTHER" id="PTHR43745">
    <property type="entry name" value="NITROREDUCTASE MJ1384-RELATED"/>
    <property type="match status" value="1"/>
</dbReference>
<name>A0A923RJV0_9BACI</name>
<gene>
    <name evidence="2" type="ORF">H8S33_16080</name>
</gene>
<proteinExistence type="predicted"/>
<organism evidence="2 3">
    <name type="scientific">Ornithinibacillus hominis</name>
    <dbReference type="NCBI Taxonomy" id="2763055"/>
    <lineage>
        <taxon>Bacteria</taxon>
        <taxon>Bacillati</taxon>
        <taxon>Bacillota</taxon>
        <taxon>Bacilli</taxon>
        <taxon>Bacillales</taxon>
        <taxon>Bacillaceae</taxon>
        <taxon>Ornithinibacillus</taxon>
    </lineage>
</organism>
<dbReference type="RefSeq" id="WP_186871009.1">
    <property type="nucleotide sequence ID" value="NZ_JACOOL010000014.1"/>
</dbReference>
<reference evidence="2" key="1">
    <citation type="submission" date="2020-08" db="EMBL/GenBank/DDBJ databases">
        <title>Genome public.</title>
        <authorList>
            <person name="Liu C."/>
            <person name="Sun Q."/>
        </authorList>
    </citation>
    <scope>NUCLEOTIDE SEQUENCE</scope>
    <source>
        <strain evidence="2">BX22</strain>
    </source>
</reference>
<dbReference type="Proteomes" id="UP000637359">
    <property type="component" value="Unassembled WGS sequence"/>
</dbReference>
<dbReference type="SUPFAM" id="SSF55469">
    <property type="entry name" value="FMN-dependent nitroreductase-like"/>
    <property type="match status" value="1"/>
</dbReference>
<dbReference type="Pfam" id="PF00881">
    <property type="entry name" value="Nitroreductase"/>
    <property type="match status" value="1"/>
</dbReference>
<evidence type="ECO:0000313" key="3">
    <source>
        <dbReference type="Proteomes" id="UP000637359"/>
    </source>
</evidence>
<dbReference type="Gene3D" id="3.40.109.10">
    <property type="entry name" value="NADH Oxidase"/>
    <property type="match status" value="1"/>
</dbReference>
<dbReference type="InterPro" id="IPR000415">
    <property type="entry name" value="Nitroreductase-like"/>
</dbReference>
<keyword evidence="3" id="KW-1185">Reference proteome</keyword>
<evidence type="ECO:0000313" key="2">
    <source>
        <dbReference type="EMBL" id="MBC5638300.1"/>
    </source>
</evidence>